<name>A0A3D9KHA7_9BACL</name>
<dbReference type="Gene3D" id="2.60.40.4070">
    <property type="match status" value="1"/>
</dbReference>
<dbReference type="AlphaFoldDB" id="A0A3D9KHA7"/>
<dbReference type="Pfam" id="PF13860">
    <property type="entry name" value="FlgD_ig"/>
    <property type="match status" value="1"/>
</dbReference>
<evidence type="ECO:0000259" key="2">
    <source>
        <dbReference type="Pfam" id="PF13860"/>
    </source>
</evidence>
<dbReference type="Proteomes" id="UP000256977">
    <property type="component" value="Unassembled WGS sequence"/>
</dbReference>
<feature type="signal peptide" evidence="1">
    <location>
        <begin position="1"/>
        <end position="23"/>
    </location>
</feature>
<feature type="chain" id="PRO_5039429497" evidence="1">
    <location>
        <begin position="24"/>
        <end position="1113"/>
    </location>
</feature>
<dbReference type="RefSeq" id="WP_181917544.1">
    <property type="nucleotide sequence ID" value="NZ_QRDZ01000004.1"/>
</dbReference>
<dbReference type="InterPro" id="IPR025965">
    <property type="entry name" value="FlgD/Vpr_Ig-like"/>
</dbReference>
<evidence type="ECO:0000313" key="4">
    <source>
        <dbReference type="Proteomes" id="UP000256977"/>
    </source>
</evidence>
<keyword evidence="1" id="KW-0732">Signal</keyword>
<protein>
    <submittedName>
        <fullName evidence="3">FlgD-like protein</fullName>
    </submittedName>
</protein>
<dbReference type="Gene3D" id="3.20.20.80">
    <property type="entry name" value="Glycosidases"/>
    <property type="match status" value="1"/>
</dbReference>
<reference evidence="3 4" key="1">
    <citation type="submission" date="2018-07" db="EMBL/GenBank/DDBJ databases">
        <title>Genomic Encyclopedia of Type Strains, Phase III (KMG-III): the genomes of soil and plant-associated and newly described type strains.</title>
        <authorList>
            <person name="Whitman W."/>
        </authorList>
    </citation>
    <scope>NUCLEOTIDE SEQUENCE [LARGE SCALE GENOMIC DNA]</scope>
    <source>
        <strain evidence="3 4">CECT 7287</strain>
    </source>
</reference>
<feature type="domain" description="FlgD/Vpr Ig-like" evidence="2">
    <location>
        <begin position="434"/>
        <end position="490"/>
    </location>
</feature>
<dbReference type="EMBL" id="QRDZ01000004">
    <property type="protein sequence ID" value="RED85527.1"/>
    <property type="molecule type" value="Genomic_DNA"/>
</dbReference>
<comment type="caution">
    <text evidence="3">The sequence shown here is derived from an EMBL/GenBank/DDBJ whole genome shotgun (WGS) entry which is preliminary data.</text>
</comment>
<keyword evidence="4" id="KW-1185">Reference proteome</keyword>
<proteinExistence type="predicted"/>
<sequence length="1113" mass="122961">MFKKYVIRLAILALFATNLGAFAGPATVSADEGLFEYVGQDSMFYTNDTPDTTVGVADVTASDGQTAKRIPKAVNTKAEVTTAPFIDIAGDYMIEDSNFTYRNGAVRKADGTAMDGFSAALAGESGGGEIQYEAWDFSMLKHAAAYDVYYKMKIDRESNTQGEVARIGVYDATRQAEVFSPRIIDASETTDQQWQEFRVGTFYPNYGVNRLQFYAEGMENDDVSGIHLDYIVLKEVVPLTIQNDAFTLGDSAVNIPDGLTPDNVATTVSNGANEDEPAIEIPIPGNDLAAGDYTLMLLVNPDRVPGTNWDNAVGDVMGLSLRDVTAGQDLVPRKVYNTANPPFNIKLEYFGAISLPIQIDPTHEYRLNVYSTANEENFPSFRIDSAVLTRVLPEPYYDPNKYSNVYPYKISPGNQDGINDYATISYSIHGLYEPGKTIDVTVYDAQANTVKKIVNAREDWTYVKEKWDGTDNQDRTVANGLYTIEVKRSDNRIFLRKNVQVIDGVQLMEATVNPALDDFPKGVWFEAGNIPYIEADAAAYLDRTFDDIRDAGADTVFLANWHKKPGIYEVTLAKAAEYGLKLIGLPDGHELFKFWGGNYFDSEARYSNDEVAMYEALVELTNIALLSEHAEQLSGYLLFDEPRSLYVVDKERFRDNLSVMRRMLESIDPNRFTVIDYTMPEDASYFYPSNLTQAMSLDLYPVVNHYPTPGNFKHIGTYPNAAFEESLDASTLPIRRSLTNDAPVWMILQAHGEEEGLPREPTPAEIRAMTYESIGRGARGFTYFLYQSTVVWRGMVDYDYTRRPHIYGTIQQLMSEIEALKPTIMDMRRIANVATTTGGGGGATTQPYDPGYPSADVTTHESVSSSDKYIVVVNHNAEASENVTIAIDRSKLGMDIQSIFEIDRTDGSLSEVSYSTTGNSYVLTDVNFVAGDGKIFKLVKKCGQTIKEVQDQQFGTWGAASSRGVADLSASDGKTAAKVVGDSNGPMDFYAYASDAGLTAGHVYDVYARVKVNYKTAMLADLVNGPSFPKPEGNAFTVGMNFSAGGTIVWPSTIAASSMENMFWTNVKIGEFTATADKLAPQASYVFLAPTNNKANIESIYVDKFYFVDRENG</sequence>
<organism evidence="3 4">
    <name type="scientific">Cohnella phaseoli</name>
    <dbReference type="NCBI Taxonomy" id="456490"/>
    <lineage>
        <taxon>Bacteria</taxon>
        <taxon>Bacillati</taxon>
        <taxon>Bacillota</taxon>
        <taxon>Bacilli</taxon>
        <taxon>Bacillales</taxon>
        <taxon>Paenibacillaceae</taxon>
        <taxon>Cohnella</taxon>
    </lineage>
</organism>
<evidence type="ECO:0000313" key="3">
    <source>
        <dbReference type="EMBL" id="RED85527.1"/>
    </source>
</evidence>
<gene>
    <name evidence="3" type="ORF">DFP98_104232</name>
</gene>
<evidence type="ECO:0000256" key="1">
    <source>
        <dbReference type="SAM" id="SignalP"/>
    </source>
</evidence>
<accession>A0A3D9KHA7</accession>